<evidence type="ECO:0000313" key="7">
    <source>
        <dbReference type="Proteomes" id="UP000220133"/>
    </source>
</evidence>
<feature type="domain" description="Peptidase S9 prolyl oligopeptidase catalytic" evidence="4">
    <location>
        <begin position="596"/>
        <end position="791"/>
    </location>
</feature>
<dbReference type="EMBL" id="CP023777">
    <property type="protein sequence ID" value="ATL49468.1"/>
    <property type="molecule type" value="Genomic_DNA"/>
</dbReference>
<feature type="domain" description="Dipeptidylpeptidase IV N-terminal" evidence="5">
    <location>
        <begin position="107"/>
        <end position="167"/>
    </location>
</feature>
<dbReference type="InterPro" id="IPR002471">
    <property type="entry name" value="Pept_S9_AS"/>
</dbReference>
<dbReference type="Pfam" id="PF00930">
    <property type="entry name" value="DPPIV_N"/>
    <property type="match status" value="2"/>
</dbReference>
<dbReference type="GO" id="GO:0004252">
    <property type="term" value="F:serine-type endopeptidase activity"/>
    <property type="evidence" value="ECO:0007669"/>
    <property type="project" value="InterPro"/>
</dbReference>
<dbReference type="GO" id="GO:0008239">
    <property type="term" value="F:dipeptidyl-peptidase activity"/>
    <property type="evidence" value="ECO:0007669"/>
    <property type="project" value="TreeGrafter"/>
</dbReference>
<dbReference type="SUPFAM" id="SSF82171">
    <property type="entry name" value="DPP6 N-terminal domain-like"/>
    <property type="match status" value="1"/>
</dbReference>
<dbReference type="KEGG" id="cbae:COR50_21075"/>
<accession>A0A291QZU7</accession>
<dbReference type="RefSeq" id="WP_098195835.1">
    <property type="nucleotide sequence ID" value="NZ_CP023777.1"/>
</dbReference>
<dbReference type="PANTHER" id="PTHR11731">
    <property type="entry name" value="PROTEASE FAMILY S9B,C DIPEPTIDYL-PEPTIDASE IV-RELATED"/>
    <property type="match status" value="1"/>
</dbReference>
<proteinExistence type="predicted"/>
<keyword evidence="7" id="KW-1185">Reference proteome</keyword>
<evidence type="ECO:0000256" key="1">
    <source>
        <dbReference type="ARBA" id="ARBA00022670"/>
    </source>
</evidence>
<dbReference type="Gene3D" id="2.140.10.30">
    <property type="entry name" value="Dipeptidylpeptidase IV, N-terminal domain"/>
    <property type="match status" value="1"/>
</dbReference>
<organism evidence="6 7">
    <name type="scientific">Chitinophaga caeni</name>
    <dbReference type="NCBI Taxonomy" id="2029983"/>
    <lineage>
        <taxon>Bacteria</taxon>
        <taxon>Pseudomonadati</taxon>
        <taxon>Bacteroidota</taxon>
        <taxon>Chitinophagia</taxon>
        <taxon>Chitinophagales</taxon>
        <taxon>Chitinophagaceae</taxon>
        <taxon>Chitinophaga</taxon>
    </lineage>
</organism>
<dbReference type="InterPro" id="IPR001375">
    <property type="entry name" value="Peptidase_S9_cat"/>
</dbReference>
<keyword evidence="1" id="KW-0645">Protease</keyword>
<evidence type="ECO:0000259" key="4">
    <source>
        <dbReference type="Pfam" id="PF00326"/>
    </source>
</evidence>
<feature type="domain" description="Dipeptidylpeptidase IV N-terminal" evidence="5">
    <location>
        <begin position="242"/>
        <end position="506"/>
    </location>
</feature>
<evidence type="ECO:0000313" key="6">
    <source>
        <dbReference type="EMBL" id="ATL49468.1"/>
    </source>
</evidence>
<dbReference type="OrthoDB" id="9812921at2"/>
<name>A0A291QZU7_9BACT</name>
<keyword evidence="3" id="KW-0732">Signal</keyword>
<dbReference type="PROSITE" id="PS00708">
    <property type="entry name" value="PRO_ENDOPEP_SER"/>
    <property type="match status" value="1"/>
</dbReference>
<gene>
    <name evidence="6" type="ORF">COR50_21075</name>
</gene>
<dbReference type="GO" id="GO:0006508">
    <property type="term" value="P:proteolysis"/>
    <property type="evidence" value="ECO:0007669"/>
    <property type="project" value="UniProtKB-KW"/>
</dbReference>
<sequence>MQVYKRLLLILSLAPLGGLKAQMAPLTVEKIMRDQKWIGTSPDGIRWQRDSKVIYFDWNPTQSVSDSLYFVKVNDWKPQITPAIERADVRAYNSGNYNPAKTAYTYAKDGDIFYLDLKKGKTIQVTHTTGFEFNPQFCLDGEKIVYMSQQNLYAWDIANGTTSQLTNFVSNAPKSRETKKEKKDKSSQEDWLKDQQLALFDVLKEEKAEQDAREAFMESLPDKKGIYPIAYQDRTVTRVNISPDGRFVNYTLYRDAKDKNTMVPSWVNESGYVTEINARPKVGSPQGSYETFIFDREKDTAYALHVTDIPGIKDIPAYRKDYPQDSSKPSARGVIVNGPFYSENGQRAIVDIRSQDNKDRWLMSVELATGKLQTLDRQHDDAWIAGPGLGWSMGGGNIGWIDENTCWFQSEVSGYSHLYTYNFVSKKTNALTSGKFEVQEAKLSADKKTFYITTNEVHPGEQQFYHLNIANKKLTRITQMTGANEVSVSPDEKWIAFRYSYSNKPWELYVQENKAGAKAIQVTGKAMSDEFKSYPWRDPEVITFQASDGQEVYARLYQPATGKKNGAAVIFVHGAGYLQNAHKWWSSYSREYMFHNLLADRGFTVIDVDYRGSAGYGRDVRTGIYRHMGGKDLDDQVDAAALLVKKYGIDPKRIGIYGGSYGGFITLMAMFTKPGTFAAGAALRSVTDWAHYNHGYTSNILNEPQTDSIAYARSSPINFAAGLQGKLLMCHGMVDTNVHFQDIVRLSQRLIELGKDNWELAVYPVENHGFTKPSSWTDEYKRILKLFEETLL</sequence>
<dbReference type="PANTHER" id="PTHR11731:SF193">
    <property type="entry name" value="DIPEPTIDYL PEPTIDASE 9"/>
    <property type="match status" value="1"/>
</dbReference>
<evidence type="ECO:0000259" key="5">
    <source>
        <dbReference type="Pfam" id="PF00930"/>
    </source>
</evidence>
<feature type="chain" id="PRO_5012019111" evidence="3">
    <location>
        <begin position="24"/>
        <end position="792"/>
    </location>
</feature>
<dbReference type="Gene3D" id="3.40.50.1820">
    <property type="entry name" value="alpha/beta hydrolase"/>
    <property type="match status" value="1"/>
</dbReference>
<dbReference type="InterPro" id="IPR002469">
    <property type="entry name" value="Peptidase_S9B_N"/>
</dbReference>
<evidence type="ECO:0000256" key="2">
    <source>
        <dbReference type="ARBA" id="ARBA00022801"/>
    </source>
</evidence>
<dbReference type="InterPro" id="IPR050278">
    <property type="entry name" value="Serine_Prot_S9B/DPPIV"/>
</dbReference>
<protein>
    <submittedName>
        <fullName evidence="6">S9 family peptidase</fullName>
    </submittedName>
</protein>
<dbReference type="InterPro" id="IPR029058">
    <property type="entry name" value="AB_hydrolase_fold"/>
</dbReference>
<evidence type="ECO:0000256" key="3">
    <source>
        <dbReference type="SAM" id="SignalP"/>
    </source>
</evidence>
<dbReference type="Proteomes" id="UP000220133">
    <property type="component" value="Chromosome"/>
</dbReference>
<reference evidence="6 7" key="1">
    <citation type="submission" date="2017-10" db="EMBL/GenBank/DDBJ databases">
        <title>Paenichitinophaga pekingensis gen. nov., sp. nov., isolated from activated sludge.</title>
        <authorList>
            <person name="Jin D."/>
            <person name="Kong X."/>
            <person name="Deng Y."/>
            <person name="Bai Z."/>
        </authorList>
    </citation>
    <scope>NUCLEOTIDE SEQUENCE [LARGE SCALE GENOMIC DNA]</scope>
    <source>
        <strain evidence="6 7">13</strain>
    </source>
</reference>
<dbReference type="SUPFAM" id="SSF53474">
    <property type="entry name" value="alpha/beta-Hydrolases"/>
    <property type="match status" value="1"/>
</dbReference>
<dbReference type="Pfam" id="PF00326">
    <property type="entry name" value="Peptidase_S9"/>
    <property type="match status" value="1"/>
</dbReference>
<keyword evidence="2" id="KW-0378">Hydrolase</keyword>
<feature type="signal peptide" evidence="3">
    <location>
        <begin position="1"/>
        <end position="23"/>
    </location>
</feature>
<dbReference type="AlphaFoldDB" id="A0A291QZU7"/>